<keyword evidence="2 6" id="KW-0732">Signal</keyword>
<evidence type="ECO:0000256" key="2">
    <source>
        <dbReference type="ARBA" id="ARBA00022729"/>
    </source>
</evidence>
<evidence type="ECO:0000256" key="4">
    <source>
        <dbReference type="ARBA" id="ARBA00023136"/>
    </source>
</evidence>
<proteinExistence type="predicted"/>
<evidence type="ECO:0000256" key="3">
    <source>
        <dbReference type="ARBA" id="ARBA00022737"/>
    </source>
</evidence>
<feature type="signal peptide" evidence="6">
    <location>
        <begin position="1"/>
        <end position="21"/>
    </location>
</feature>
<feature type="domain" description="Disease resistance R13L4/SHOC-2-like LRR" evidence="7">
    <location>
        <begin position="104"/>
        <end position="368"/>
    </location>
</feature>
<gene>
    <name evidence="8" type="ORF">ILEXP_LOCUS13799</name>
</gene>
<dbReference type="GO" id="GO:0016020">
    <property type="term" value="C:membrane"/>
    <property type="evidence" value="ECO:0007669"/>
    <property type="project" value="UniProtKB-SubCell"/>
</dbReference>
<sequence length="386" mass="41261">MAAIGLLCFLVFSAGIHVISSVTDPGDLVVLRSLKDQWQNTPPSWGKSDDACGTPWEGVACENSRVTALGLSTMGLVGKLTGDIGGLTELKSLDLSFNRGLTGTLTPRLGDLQSLKILILAGCGFSGNIPNELGKLAELSFLALNSNNFTGGIPPSLGNLSKLYWLDLADNQLTGSLPVSTMITPGLDLLKKAKHFHFNKNQLSGTIPAKIFSSDMVLIHVLFDGNQLEGRIPTTLGLVQTLEVLRLDRNDLTGNVPSNLNNLTSVIELNLAHNNLFGALPDLTGMDSLNYLDLSNNSFTPSEAPAWFSTLSSLTTLVMEYSSLQGSVPQRLFSFPQIGQVKLRNNALNATLNMGSSISPQLQLVDLENNNISSVTLGSGYTNTLM</sequence>
<comment type="caution">
    <text evidence="8">The sequence shown here is derived from an EMBL/GenBank/DDBJ whole genome shotgun (WGS) entry which is preliminary data.</text>
</comment>
<dbReference type="Proteomes" id="UP001642360">
    <property type="component" value="Unassembled WGS sequence"/>
</dbReference>
<accession>A0ABC8RLX7</accession>
<evidence type="ECO:0000313" key="8">
    <source>
        <dbReference type="EMBL" id="CAK9145983.1"/>
    </source>
</evidence>
<keyword evidence="4" id="KW-0472">Membrane</keyword>
<evidence type="ECO:0000256" key="1">
    <source>
        <dbReference type="ARBA" id="ARBA00004370"/>
    </source>
</evidence>
<organism evidence="8 9">
    <name type="scientific">Ilex paraguariensis</name>
    <name type="common">yerba mate</name>
    <dbReference type="NCBI Taxonomy" id="185542"/>
    <lineage>
        <taxon>Eukaryota</taxon>
        <taxon>Viridiplantae</taxon>
        <taxon>Streptophyta</taxon>
        <taxon>Embryophyta</taxon>
        <taxon>Tracheophyta</taxon>
        <taxon>Spermatophyta</taxon>
        <taxon>Magnoliopsida</taxon>
        <taxon>eudicotyledons</taxon>
        <taxon>Gunneridae</taxon>
        <taxon>Pentapetalae</taxon>
        <taxon>asterids</taxon>
        <taxon>campanulids</taxon>
        <taxon>Aquifoliales</taxon>
        <taxon>Aquifoliaceae</taxon>
        <taxon>Ilex</taxon>
    </lineage>
</organism>
<keyword evidence="3" id="KW-0677">Repeat</keyword>
<evidence type="ECO:0000259" key="7">
    <source>
        <dbReference type="Pfam" id="PF23598"/>
    </source>
</evidence>
<dbReference type="InterPro" id="IPR055414">
    <property type="entry name" value="LRR_R13L4/SHOC2-like"/>
</dbReference>
<feature type="chain" id="PRO_5044858068" description="Disease resistance R13L4/SHOC-2-like LRR domain-containing protein" evidence="6">
    <location>
        <begin position="22"/>
        <end position="386"/>
    </location>
</feature>
<dbReference type="EMBL" id="CAUOFW020001522">
    <property type="protein sequence ID" value="CAK9145983.1"/>
    <property type="molecule type" value="Genomic_DNA"/>
</dbReference>
<dbReference type="SUPFAM" id="SSF52058">
    <property type="entry name" value="L domain-like"/>
    <property type="match status" value="1"/>
</dbReference>
<dbReference type="Pfam" id="PF23598">
    <property type="entry name" value="LRR_14"/>
    <property type="match status" value="1"/>
</dbReference>
<dbReference type="PANTHER" id="PTHR45974">
    <property type="entry name" value="RECEPTOR-LIKE PROTEIN 55"/>
    <property type="match status" value="1"/>
</dbReference>
<comment type="subcellular location">
    <subcellularLocation>
        <location evidence="1">Membrane</location>
    </subcellularLocation>
</comment>
<evidence type="ECO:0000313" key="9">
    <source>
        <dbReference type="Proteomes" id="UP001642360"/>
    </source>
</evidence>
<dbReference type="PANTHER" id="PTHR45974:SF242">
    <property type="entry name" value="LEUCINE-RICH REPEAT PROTEIN KINASE FAMILY PROTEIN"/>
    <property type="match status" value="1"/>
</dbReference>
<dbReference type="Gene3D" id="3.80.10.10">
    <property type="entry name" value="Ribonuclease Inhibitor"/>
    <property type="match status" value="3"/>
</dbReference>
<evidence type="ECO:0000256" key="5">
    <source>
        <dbReference type="ARBA" id="ARBA00023180"/>
    </source>
</evidence>
<keyword evidence="5" id="KW-0325">Glycoprotein</keyword>
<dbReference type="FunFam" id="3.80.10.10:FF:000830">
    <property type="entry name" value="Predicted protein"/>
    <property type="match status" value="1"/>
</dbReference>
<name>A0ABC8RLX7_9AQUA</name>
<dbReference type="FunFam" id="3.80.10.10:FF:000363">
    <property type="entry name" value="Leucine-rich repeat family protein"/>
    <property type="match status" value="1"/>
</dbReference>
<reference evidence="8 9" key="1">
    <citation type="submission" date="2024-02" db="EMBL/GenBank/DDBJ databases">
        <authorList>
            <person name="Vignale AGUSTIN F."/>
            <person name="Sosa J E."/>
            <person name="Modenutti C."/>
        </authorList>
    </citation>
    <scope>NUCLEOTIDE SEQUENCE [LARGE SCALE GENOMIC DNA]</scope>
</reference>
<evidence type="ECO:0000256" key="6">
    <source>
        <dbReference type="SAM" id="SignalP"/>
    </source>
</evidence>
<protein>
    <recommendedName>
        <fullName evidence="7">Disease resistance R13L4/SHOC-2-like LRR domain-containing protein</fullName>
    </recommendedName>
</protein>
<keyword evidence="9" id="KW-1185">Reference proteome</keyword>
<dbReference type="InterPro" id="IPR032675">
    <property type="entry name" value="LRR_dom_sf"/>
</dbReference>
<dbReference type="AlphaFoldDB" id="A0ABC8RLX7"/>